<proteinExistence type="inferred from homology"/>
<keyword evidence="6" id="KW-0148">Chlorophyll</keyword>
<evidence type="ECO:0000259" key="18">
    <source>
        <dbReference type="Pfam" id="PF00556"/>
    </source>
</evidence>
<keyword evidence="13" id="KW-0157">Chromophore</keyword>
<evidence type="ECO:0000256" key="2">
    <source>
        <dbReference type="ARBA" id="ARBA00004249"/>
    </source>
</evidence>
<comment type="function">
    <text evidence="1">Antenna complexes are light-harvesting systems, which transfer the excitation energy to the reaction centers.</text>
</comment>
<comment type="subunit">
    <text evidence="4">The core complex is formed by different alpha and beta chains, binding bacteriochlorophyll molecules, and arranged most probably in tetrameric structures disposed around the reaction center. The non-pigmented gamma chains may constitute additional components.</text>
</comment>
<dbReference type="Proteomes" id="UP000246058">
    <property type="component" value="Chromosome"/>
</dbReference>
<keyword evidence="10" id="KW-0460">Magnesium</keyword>
<evidence type="ECO:0000313" key="19">
    <source>
        <dbReference type="EMBL" id="AWN37361.1"/>
    </source>
</evidence>
<dbReference type="GO" id="GO:0046872">
    <property type="term" value="F:metal ion binding"/>
    <property type="evidence" value="ECO:0007669"/>
    <property type="project" value="UniProtKB-KW"/>
</dbReference>
<keyword evidence="8 17" id="KW-0812">Transmembrane</keyword>
<evidence type="ECO:0000256" key="10">
    <source>
        <dbReference type="ARBA" id="ARBA00022842"/>
    </source>
</evidence>
<dbReference type="OrthoDB" id="7391998at2"/>
<dbReference type="PROSITE" id="PS00969">
    <property type="entry name" value="ANTENNA_COMP_BETA"/>
    <property type="match status" value="1"/>
</dbReference>
<dbReference type="InterPro" id="IPR023623">
    <property type="entry name" value="Antenna_beta_CS"/>
</dbReference>
<evidence type="ECO:0000256" key="4">
    <source>
        <dbReference type="ARBA" id="ARBA00011367"/>
    </source>
</evidence>
<keyword evidence="5" id="KW-1003">Cell membrane</keyword>
<dbReference type="PRINTS" id="PR00674">
    <property type="entry name" value="LIGHTHARVSTB"/>
</dbReference>
<keyword evidence="15" id="KW-0437">Light-harvesting polypeptide</keyword>
<accession>A0A2U8VV84</accession>
<feature type="region of interest" description="Disordered" evidence="16">
    <location>
        <begin position="1"/>
        <end position="22"/>
    </location>
</feature>
<keyword evidence="9" id="KW-0479">Metal-binding</keyword>
<evidence type="ECO:0000256" key="9">
    <source>
        <dbReference type="ARBA" id="ARBA00022723"/>
    </source>
</evidence>
<dbReference type="InterPro" id="IPR000066">
    <property type="entry name" value="Antenna_a/b"/>
</dbReference>
<keyword evidence="11" id="KW-0076">Bacteriochlorophyll</keyword>
<protein>
    <submittedName>
        <fullName evidence="19">Light-harvesting protein</fullName>
    </submittedName>
</protein>
<evidence type="ECO:0000256" key="5">
    <source>
        <dbReference type="ARBA" id="ARBA00022475"/>
    </source>
</evidence>
<evidence type="ECO:0000256" key="13">
    <source>
        <dbReference type="ARBA" id="ARBA00022991"/>
    </source>
</evidence>
<dbReference type="SUPFAM" id="SSF56918">
    <property type="entry name" value="Light-harvesting complex subunits"/>
    <property type="match status" value="1"/>
</dbReference>
<evidence type="ECO:0000256" key="6">
    <source>
        <dbReference type="ARBA" id="ARBA00022494"/>
    </source>
</evidence>
<keyword evidence="14 17" id="KW-0472">Membrane</keyword>
<reference evidence="19 20" key="1">
    <citation type="submission" date="2018-05" db="EMBL/GenBank/DDBJ databases">
        <title>Complete Genome Sequence of Methylobacterium sp. 17Sr1-43.</title>
        <authorList>
            <person name="Srinivasan S."/>
        </authorList>
    </citation>
    <scope>NUCLEOTIDE SEQUENCE [LARGE SCALE GENOMIC DNA]</scope>
    <source>
        <strain evidence="19 20">17Sr1-43</strain>
    </source>
</reference>
<dbReference type="NCBIfam" id="NF040862">
    <property type="entry name" value="pufB_517_ASD"/>
    <property type="match status" value="1"/>
</dbReference>
<evidence type="ECO:0000256" key="8">
    <source>
        <dbReference type="ARBA" id="ARBA00022692"/>
    </source>
</evidence>
<dbReference type="EMBL" id="CP029551">
    <property type="protein sequence ID" value="AWN37361.1"/>
    <property type="molecule type" value="Genomic_DNA"/>
</dbReference>
<keyword evidence="12 17" id="KW-1133">Transmembrane helix</keyword>
<feature type="transmembrane region" description="Helical" evidence="17">
    <location>
        <begin position="34"/>
        <end position="57"/>
    </location>
</feature>
<dbReference type="GO" id="GO:0019684">
    <property type="term" value="P:photosynthesis, light reaction"/>
    <property type="evidence" value="ECO:0007669"/>
    <property type="project" value="InterPro"/>
</dbReference>
<evidence type="ECO:0000313" key="20">
    <source>
        <dbReference type="Proteomes" id="UP000246058"/>
    </source>
</evidence>
<evidence type="ECO:0000256" key="7">
    <source>
        <dbReference type="ARBA" id="ARBA00022549"/>
    </source>
</evidence>
<keyword evidence="20" id="KW-1185">Reference proteome</keyword>
<evidence type="ECO:0000256" key="14">
    <source>
        <dbReference type="ARBA" id="ARBA00023136"/>
    </source>
</evidence>
<evidence type="ECO:0000256" key="3">
    <source>
        <dbReference type="ARBA" id="ARBA00011052"/>
    </source>
</evidence>
<dbReference type="KEGG" id="meti:DK427_17875"/>
<dbReference type="InterPro" id="IPR023624">
    <property type="entry name" value="Antenna_beta_dom_sf"/>
</dbReference>
<comment type="subcellular location">
    <subcellularLocation>
        <location evidence="2">Cell inner membrane</location>
        <topology evidence="2">Single-pass type II membrane protein</topology>
    </subcellularLocation>
</comment>
<dbReference type="Pfam" id="PF00556">
    <property type="entry name" value="LHC"/>
    <property type="match status" value="1"/>
</dbReference>
<evidence type="ECO:0000256" key="1">
    <source>
        <dbReference type="ARBA" id="ARBA00002455"/>
    </source>
</evidence>
<dbReference type="GO" id="GO:0005886">
    <property type="term" value="C:plasma membrane"/>
    <property type="evidence" value="ECO:0007669"/>
    <property type="project" value="UniProtKB-SubCell"/>
</dbReference>
<dbReference type="AlphaFoldDB" id="A0A2U8VV84"/>
<dbReference type="GO" id="GO:0042314">
    <property type="term" value="F:bacteriochlorophyll binding"/>
    <property type="evidence" value="ECO:0007669"/>
    <property type="project" value="UniProtKB-KW"/>
</dbReference>
<evidence type="ECO:0000256" key="15">
    <source>
        <dbReference type="ARBA" id="ARBA00023243"/>
    </source>
</evidence>
<evidence type="ECO:0000256" key="17">
    <source>
        <dbReference type="SAM" id="Phobius"/>
    </source>
</evidence>
<keyword evidence="7" id="KW-0042">Antenna complex</keyword>
<gene>
    <name evidence="19" type="ORF">DK427_17875</name>
</gene>
<evidence type="ECO:0000256" key="11">
    <source>
        <dbReference type="ARBA" id="ARBA00022956"/>
    </source>
</evidence>
<name>A0A2U8VV84_9HYPH</name>
<comment type="similarity">
    <text evidence="3">Belongs to the antenna complex beta subunit family.</text>
</comment>
<organism evidence="19 20">
    <name type="scientific">Methylobacterium radiodurans</name>
    <dbReference type="NCBI Taxonomy" id="2202828"/>
    <lineage>
        <taxon>Bacteria</taxon>
        <taxon>Pseudomonadati</taxon>
        <taxon>Pseudomonadota</taxon>
        <taxon>Alphaproteobacteria</taxon>
        <taxon>Hyphomicrobiales</taxon>
        <taxon>Methylobacteriaceae</taxon>
        <taxon>Methylobacterium</taxon>
    </lineage>
</organism>
<dbReference type="Gene3D" id="1.20.5.250">
    <property type="match status" value="1"/>
</dbReference>
<feature type="domain" description="Antenna complex alpha/beta subunit" evidence="18">
    <location>
        <begin position="27"/>
        <end position="61"/>
    </location>
</feature>
<dbReference type="InterPro" id="IPR035889">
    <property type="entry name" value="Light-harvesting_complex"/>
</dbReference>
<dbReference type="InterPro" id="IPR002362">
    <property type="entry name" value="LHB-1/5"/>
</dbReference>
<dbReference type="RefSeq" id="WP_109952440.1">
    <property type="nucleotide sequence ID" value="NZ_CP029551.1"/>
</dbReference>
<evidence type="ECO:0000256" key="12">
    <source>
        <dbReference type="ARBA" id="ARBA00022989"/>
    </source>
</evidence>
<sequence>MASGTQTGSHPGTTLERPSSLSGLTEAEAKEFHAIFLTSFIVFTAIAVVAHILVWLWRPWLPGPQGYASLEGVGEAARALTTLIG</sequence>
<dbReference type="GO" id="GO:0030077">
    <property type="term" value="C:plasma membrane light-harvesting complex"/>
    <property type="evidence" value="ECO:0007669"/>
    <property type="project" value="InterPro"/>
</dbReference>
<evidence type="ECO:0000256" key="16">
    <source>
        <dbReference type="SAM" id="MobiDB-lite"/>
    </source>
</evidence>